<name>A0A364XWE1_9BACT</name>
<dbReference type="RefSeq" id="WP_112749104.1">
    <property type="nucleotide sequence ID" value="NZ_QMFY01000015.1"/>
</dbReference>
<protein>
    <recommendedName>
        <fullName evidence="1">Histidine kinase/HSP90-like ATPase domain-containing protein</fullName>
    </recommendedName>
</protein>
<dbReference type="InterPro" id="IPR036457">
    <property type="entry name" value="PPM-type-like_dom_sf"/>
</dbReference>
<dbReference type="PANTHER" id="PTHR35801">
    <property type="entry name" value="PHOSPHOSERINE PHOSPHATASE RSBX"/>
    <property type="match status" value="1"/>
</dbReference>
<dbReference type="EMBL" id="QMFY01000015">
    <property type="protein sequence ID" value="RAV98707.1"/>
    <property type="molecule type" value="Genomic_DNA"/>
</dbReference>
<evidence type="ECO:0000313" key="3">
    <source>
        <dbReference type="Proteomes" id="UP000251889"/>
    </source>
</evidence>
<proteinExistence type="predicted"/>
<dbReference type="InterPro" id="IPR036890">
    <property type="entry name" value="HATPase_C_sf"/>
</dbReference>
<gene>
    <name evidence="2" type="ORF">DQQ10_22080</name>
</gene>
<dbReference type="SUPFAM" id="SSF55874">
    <property type="entry name" value="ATPase domain of HSP90 chaperone/DNA topoisomerase II/histidine kinase"/>
    <property type="match status" value="1"/>
</dbReference>
<organism evidence="2 3">
    <name type="scientific">Pseudochryseolinea flava</name>
    <dbReference type="NCBI Taxonomy" id="2059302"/>
    <lineage>
        <taxon>Bacteria</taxon>
        <taxon>Pseudomonadati</taxon>
        <taxon>Bacteroidota</taxon>
        <taxon>Cytophagia</taxon>
        <taxon>Cytophagales</taxon>
        <taxon>Fulvivirgaceae</taxon>
        <taxon>Pseudochryseolinea</taxon>
    </lineage>
</organism>
<dbReference type="OrthoDB" id="479131at2"/>
<dbReference type="PANTHER" id="PTHR35801:SF1">
    <property type="entry name" value="PHOSPHOSERINE PHOSPHATASE RSBX"/>
    <property type="match status" value="1"/>
</dbReference>
<dbReference type="Gene3D" id="3.30.565.10">
    <property type="entry name" value="Histidine kinase-like ATPase, C-terminal domain"/>
    <property type="match status" value="1"/>
</dbReference>
<evidence type="ECO:0000259" key="1">
    <source>
        <dbReference type="Pfam" id="PF13581"/>
    </source>
</evidence>
<sequence length="338" mass="37784">MGKPFASYIIEDRSYVSYVKRSIHLEASLMTFSPQQIGEIDIIVAEITSNLIKHAGGGELLYRMKKDEDDHSTFEIISLDKGPGMADVARMMKDGVSTKDTLGQGLGAIQRLSNFLQLYSIPGWGTILYAKVQTNVDTYTRKRDVELEIRALCVNKPRETVCGDGYRIKKTETGFQIFFGDGLGHGEFAKAAVDKAGDFFMQSPEEDPVEIIRGIHENVRRTRGLVATVANCNLETKTFSICGVGNILTRLYHGIVYRNHMPYNGTVGLNIPTSMKASEYKLEKNQSLIMSSDGIKTRWDINKYPAVHRFDPFVLATSIYKDFTRGNDDSSILIAKVI</sequence>
<dbReference type="AlphaFoldDB" id="A0A364XWE1"/>
<dbReference type="SUPFAM" id="SSF81606">
    <property type="entry name" value="PP2C-like"/>
    <property type="match status" value="1"/>
</dbReference>
<keyword evidence="3" id="KW-1185">Reference proteome</keyword>
<dbReference type="Proteomes" id="UP000251889">
    <property type="component" value="Unassembled WGS sequence"/>
</dbReference>
<dbReference type="Pfam" id="PF13581">
    <property type="entry name" value="HATPase_c_2"/>
    <property type="match status" value="1"/>
</dbReference>
<dbReference type="Gene3D" id="3.60.40.10">
    <property type="entry name" value="PPM-type phosphatase domain"/>
    <property type="match status" value="1"/>
</dbReference>
<feature type="domain" description="Histidine kinase/HSP90-like ATPase" evidence="1">
    <location>
        <begin position="29"/>
        <end position="117"/>
    </location>
</feature>
<comment type="caution">
    <text evidence="2">The sequence shown here is derived from an EMBL/GenBank/DDBJ whole genome shotgun (WGS) entry which is preliminary data.</text>
</comment>
<accession>A0A364XWE1</accession>
<dbReference type="CDD" id="cd16934">
    <property type="entry name" value="HATPase_RsbT-like"/>
    <property type="match status" value="1"/>
</dbReference>
<dbReference type="InterPro" id="IPR003594">
    <property type="entry name" value="HATPase_dom"/>
</dbReference>
<dbReference type="InterPro" id="IPR039248">
    <property type="entry name" value="Ptase_RsbX"/>
</dbReference>
<evidence type="ECO:0000313" key="2">
    <source>
        <dbReference type="EMBL" id="RAV98707.1"/>
    </source>
</evidence>
<reference evidence="2 3" key="1">
    <citation type="submission" date="2018-06" db="EMBL/GenBank/DDBJ databases">
        <title>Chryseolinea flavus sp. nov., a member of the phylum Bacteroidetes isolated from soil.</title>
        <authorList>
            <person name="Li Y."/>
            <person name="Wang J."/>
        </authorList>
    </citation>
    <scope>NUCLEOTIDE SEQUENCE [LARGE SCALE GENOMIC DNA]</scope>
    <source>
        <strain evidence="2 3">SDU1-6</strain>
    </source>
</reference>